<gene>
    <name evidence="9" type="ORF">EMCG_07731</name>
</gene>
<organism evidence="9 10">
    <name type="scientific">[Emmonsia] crescens</name>
    <dbReference type="NCBI Taxonomy" id="73230"/>
    <lineage>
        <taxon>Eukaryota</taxon>
        <taxon>Fungi</taxon>
        <taxon>Dikarya</taxon>
        <taxon>Ascomycota</taxon>
        <taxon>Pezizomycotina</taxon>
        <taxon>Eurotiomycetes</taxon>
        <taxon>Eurotiomycetidae</taxon>
        <taxon>Onygenales</taxon>
        <taxon>Ajellomycetaceae</taxon>
        <taxon>Emergomyces</taxon>
    </lineage>
</organism>
<evidence type="ECO:0000256" key="2">
    <source>
        <dbReference type="ARBA" id="ARBA00004496"/>
    </source>
</evidence>
<dbReference type="GO" id="GO:0006611">
    <property type="term" value="P:protein export from nucleus"/>
    <property type="evidence" value="ECO:0007669"/>
    <property type="project" value="EnsemblFungi"/>
</dbReference>
<dbReference type="GO" id="GO:0005829">
    <property type="term" value="C:cytosol"/>
    <property type="evidence" value="ECO:0007669"/>
    <property type="project" value="TreeGrafter"/>
</dbReference>
<keyword evidence="5" id="KW-0963">Cytoplasm</keyword>
<feature type="domain" description="Importin N-terminal" evidence="8">
    <location>
        <begin position="24"/>
        <end position="97"/>
    </location>
</feature>
<evidence type="ECO:0000313" key="9">
    <source>
        <dbReference type="EMBL" id="KKZ66617.1"/>
    </source>
</evidence>
<comment type="caution">
    <text evidence="9">The sequence shown here is derived from an EMBL/GenBank/DDBJ whole genome shotgun (WGS) entry which is preliminary data.</text>
</comment>
<dbReference type="EMBL" id="LCZI01000449">
    <property type="protein sequence ID" value="KKZ66617.1"/>
    <property type="molecule type" value="Genomic_DNA"/>
</dbReference>
<dbReference type="Gene3D" id="1.25.10.10">
    <property type="entry name" value="Leucine-rich Repeat Variant"/>
    <property type="match status" value="1"/>
</dbReference>
<dbReference type="PANTHER" id="PTHR10997">
    <property type="entry name" value="IMPORTIN-7, 8, 11"/>
    <property type="match status" value="1"/>
</dbReference>
<dbReference type="PANTHER" id="PTHR10997:SF8">
    <property type="entry name" value="EXPORTIN-2"/>
    <property type="match status" value="1"/>
</dbReference>
<comment type="similarity">
    <text evidence="3">Belongs to the XPO2/CSE1 family.</text>
</comment>
<keyword evidence="4" id="KW-0813">Transport</keyword>
<dbReference type="GO" id="GO:0046827">
    <property type="term" value="P:positive regulation of protein export from nucleus"/>
    <property type="evidence" value="ECO:0007669"/>
    <property type="project" value="EnsemblFungi"/>
</dbReference>
<dbReference type="InterPro" id="IPR005043">
    <property type="entry name" value="XPO2_C"/>
</dbReference>
<dbReference type="VEuPathDB" id="FungiDB:EMCG_07731"/>
<comment type="subcellular location">
    <subcellularLocation>
        <location evidence="2">Cytoplasm</location>
    </subcellularLocation>
    <subcellularLocation>
        <location evidence="1">Nucleus</location>
    </subcellularLocation>
</comment>
<evidence type="ECO:0000256" key="6">
    <source>
        <dbReference type="ARBA" id="ARBA00022927"/>
    </source>
</evidence>
<evidence type="ECO:0000313" key="10">
    <source>
        <dbReference type="Proteomes" id="UP000034164"/>
    </source>
</evidence>
<dbReference type="GO" id="GO:0032991">
    <property type="term" value="C:protein-containing complex"/>
    <property type="evidence" value="ECO:0007669"/>
    <property type="project" value="EnsemblFungi"/>
</dbReference>
<evidence type="ECO:0000256" key="4">
    <source>
        <dbReference type="ARBA" id="ARBA00022448"/>
    </source>
</evidence>
<dbReference type="InterPro" id="IPR016024">
    <property type="entry name" value="ARM-type_fold"/>
</dbReference>
<name>A0A0G2I7L4_9EURO</name>
<dbReference type="InterPro" id="IPR013713">
    <property type="entry name" value="XPO2_central"/>
</dbReference>
<keyword evidence="6" id="KW-0653">Protein transport</keyword>
<dbReference type="InterPro" id="IPR011989">
    <property type="entry name" value="ARM-like"/>
</dbReference>
<reference evidence="10" key="1">
    <citation type="journal article" date="2015" name="PLoS Genet.">
        <title>The dynamic genome and transcriptome of the human fungal pathogen Blastomyces and close relative Emmonsia.</title>
        <authorList>
            <person name="Munoz J.F."/>
            <person name="Gauthier G.M."/>
            <person name="Desjardins C.A."/>
            <person name="Gallo J.E."/>
            <person name="Holder J."/>
            <person name="Sullivan T.D."/>
            <person name="Marty A.J."/>
            <person name="Carmen J.C."/>
            <person name="Chen Z."/>
            <person name="Ding L."/>
            <person name="Gujja S."/>
            <person name="Magrini V."/>
            <person name="Misas E."/>
            <person name="Mitreva M."/>
            <person name="Priest M."/>
            <person name="Saif S."/>
            <person name="Whiston E.A."/>
            <person name="Young S."/>
            <person name="Zeng Q."/>
            <person name="Goldman W.E."/>
            <person name="Mardis E.R."/>
            <person name="Taylor J.W."/>
            <person name="McEwen J.G."/>
            <person name="Clay O.K."/>
            <person name="Klein B.S."/>
            <person name="Cuomo C.A."/>
        </authorList>
    </citation>
    <scope>NUCLEOTIDE SEQUENCE [LARGE SCALE GENOMIC DNA]</scope>
    <source>
        <strain evidence="10">UAMH 3008</strain>
    </source>
</reference>
<evidence type="ECO:0000256" key="1">
    <source>
        <dbReference type="ARBA" id="ARBA00004123"/>
    </source>
</evidence>
<sequence>MAANIGPLSQLLEASLDPRQHKQAEVTLRQEETKPGFSILLLQITASASTPYNTRLASALCFKNFIKRNWTDEDGNYKLPLDEVTTIKRELISLMISVPVGIQTQLGEAVSVIADSDFWERWDTLVDDLVSKFSPDNPVVNIGVLQVAHSIFKRWRPLFRSDDLYIEINHVLEKFGNPYLSLFESLDAFLEQNKSDKENLTKGFTQLNLMIKLLYDLSSHDLPPMFEDHLSALATLLLKYLVYDNALLHTDDESESGPLEFVKAGIFQVLTLYVQKYIDVFGSHVQQFIGSSWTLLTTIGQDTKYDILVSRALQFLTSIARIPEHAVAFQDEGTLSQITEKVILPNISLRESDIEMFEDEPIEFIRRDLEGSDSDTRRRAATDFLRQLLETFEQSVTKVVTQYADHYLAEYNKNPSGQWKAKDTAVYLFSAIAAKGVATASHGVTSTNSLVNITDFFQKHLASDLVAESGIQPILKVDAIKYLYAFRSLITKEQWQEVLPLLVKHLGASEYVVYTYAAVAVERILFLTDNKGQPVIPPSSITPLAGDLLEHIFRLIEKDPGAPKVQENEFLMRCVMRVLIVIKEAVVPLTDSILRHFITITQIISTNPSNPRFYYYHFEALGALIRFAAPAQPAKLEEALYPPFVAVLQNDVQEFAPYVFQLLAALLEANPSGTLPETYQNLIGPIIMPTMWESKGNVPALVRLLSSIIPRGADSITKNNQIEPILGIFQKLVSSKANESYGFDLLESVIANFPSTLLEKYFVSIIQIILTRLQNSKTENFGVRFVRFYHFISANDAKGYSADFFIQVTENVQSGVFTPIYLNIILPETQKLARPLDRKTAVISFTKTLANSEAFASRYKKGWAFTCEALLTLLGQAPLPATKDDIIAENDVEDMAFGVGFTQLNTIRPTTRDHWPEIVGPQYNLWVGSYLKEADKRHGGRISAFAQERLNPQAKAGLGAYIGG</sequence>
<keyword evidence="7" id="KW-0539">Nucleus</keyword>
<evidence type="ECO:0000256" key="3">
    <source>
        <dbReference type="ARBA" id="ARBA00008669"/>
    </source>
</evidence>
<dbReference type="Pfam" id="PF03378">
    <property type="entry name" value="CAS_CSE1"/>
    <property type="match status" value="1"/>
</dbReference>
<dbReference type="PROSITE" id="PS50166">
    <property type="entry name" value="IMPORTIN_B_NT"/>
    <property type="match status" value="1"/>
</dbReference>
<evidence type="ECO:0000256" key="5">
    <source>
        <dbReference type="ARBA" id="ARBA00022490"/>
    </source>
</evidence>
<evidence type="ECO:0000256" key="7">
    <source>
        <dbReference type="ARBA" id="ARBA00023242"/>
    </source>
</evidence>
<dbReference type="InterPro" id="IPR001494">
    <property type="entry name" value="Importin-beta_N"/>
</dbReference>
<dbReference type="Proteomes" id="UP000034164">
    <property type="component" value="Unassembled WGS sequence"/>
</dbReference>
<proteinExistence type="inferred from homology"/>
<evidence type="ECO:0000259" key="8">
    <source>
        <dbReference type="PROSITE" id="PS50166"/>
    </source>
</evidence>
<dbReference type="GO" id="GO:0061015">
    <property type="term" value="P:snRNA import into nucleus"/>
    <property type="evidence" value="ECO:0007669"/>
    <property type="project" value="EnsemblFungi"/>
</dbReference>
<dbReference type="GO" id="GO:0005049">
    <property type="term" value="F:nuclear export signal receptor activity"/>
    <property type="evidence" value="ECO:0007669"/>
    <property type="project" value="EnsemblFungi"/>
</dbReference>
<dbReference type="SUPFAM" id="SSF48371">
    <property type="entry name" value="ARM repeat"/>
    <property type="match status" value="1"/>
</dbReference>
<dbReference type="SMART" id="SM00913">
    <property type="entry name" value="IBN_N"/>
    <property type="match status" value="1"/>
</dbReference>
<dbReference type="GO" id="GO:0005635">
    <property type="term" value="C:nuclear envelope"/>
    <property type="evidence" value="ECO:0007669"/>
    <property type="project" value="EnsemblFungi"/>
</dbReference>
<dbReference type="AlphaFoldDB" id="A0A0G2I7L4"/>
<dbReference type="GO" id="GO:0031267">
    <property type="term" value="F:small GTPase binding"/>
    <property type="evidence" value="ECO:0007669"/>
    <property type="project" value="InterPro"/>
</dbReference>
<dbReference type="GO" id="GO:0006606">
    <property type="term" value="P:protein import into nucleus"/>
    <property type="evidence" value="ECO:0007669"/>
    <property type="project" value="TreeGrafter"/>
</dbReference>
<dbReference type="GO" id="GO:0034399">
    <property type="term" value="C:nuclear periphery"/>
    <property type="evidence" value="ECO:0007669"/>
    <property type="project" value="EnsemblFungi"/>
</dbReference>
<accession>A0A0G2I7L4</accession>
<protein>
    <recommendedName>
        <fullName evidence="8">Importin N-terminal domain-containing protein</fullName>
    </recommendedName>
</protein>
<dbReference type="Pfam" id="PF03810">
    <property type="entry name" value="IBN_N"/>
    <property type="match status" value="1"/>
</dbReference>
<dbReference type="OrthoDB" id="3268246at2759"/>
<dbReference type="Pfam" id="PF08506">
    <property type="entry name" value="Cse1"/>
    <property type="match status" value="1"/>
</dbReference>
<dbReference type="FunFam" id="1.25.10.10:FF:000057">
    <property type="entry name" value="Exportin-2 isoform 1"/>
    <property type="match status" value="1"/>
</dbReference>